<dbReference type="PANTHER" id="PTHR31918:SF1">
    <property type="entry name" value="TRANSMEMBRANE PROTEIN 181"/>
    <property type="match status" value="1"/>
</dbReference>
<accession>A0ABR2HUW5</accession>
<gene>
    <name evidence="7" type="ORF">M9Y10_017956</name>
</gene>
<evidence type="ECO:0000313" key="7">
    <source>
        <dbReference type="EMBL" id="KAK8852959.1"/>
    </source>
</evidence>
<evidence type="ECO:0000313" key="8">
    <source>
        <dbReference type="Proteomes" id="UP001470230"/>
    </source>
</evidence>
<dbReference type="EMBL" id="JAPFFF010000023">
    <property type="protein sequence ID" value="KAK8852959.1"/>
    <property type="molecule type" value="Genomic_DNA"/>
</dbReference>
<feature type="domain" description="Wntless-like transmembrane" evidence="6">
    <location>
        <begin position="190"/>
        <end position="442"/>
    </location>
</feature>
<evidence type="ECO:0000256" key="2">
    <source>
        <dbReference type="ARBA" id="ARBA00022692"/>
    </source>
</evidence>
<comment type="caution">
    <text evidence="7">The sequence shown here is derived from an EMBL/GenBank/DDBJ whole genome shotgun (WGS) entry which is preliminary data.</text>
</comment>
<feature type="transmembrane region" description="Helical" evidence="5">
    <location>
        <begin position="228"/>
        <end position="250"/>
    </location>
</feature>
<feature type="transmembrane region" description="Helical" evidence="5">
    <location>
        <begin position="313"/>
        <end position="332"/>
    </location>
</feature>
<dbReference type="PANTHER" id="PTHR31918">
    <property type="entry name" value="TRANSMEMBRANE PROTEIN 181"/>
    <property type="match status" value="1"/>
</dbReference>
<keyword evidence="8" id="KW-1185">Reference proteome</keyword>
<keyword evidence="4 5" id="KW-0472">Membrane</keyword>
<feature type="transmembrane region" description="Helical" evidence="5">
    <location>
        <begin position="359"/>
        <end position="379"/>
    </location>
</feature>
<comment type="subcellular location">
    <subcellularLocation>
        <location evidence="1">Membrane</location>
        <topology evidence="1">Multi-pass membrane protein</topology>
    </subcellularLocation>
</comment>
<feature type="transmembrane region" description="Helical" evidence="5">
    <location>
        <begin position="30"/>
        <end position="52"/>
    </location>
</feature>
<keyword evidence="3 5" id="KW-1133">Transmembrane helix</keyword>
<keyword evidence="2 5" id="KW-0812">Transmembrane</keyword>
<dbReference type="Pfam" id="PF06664">
    <property type="entry name" value="WLS-like_TM"/>
    <property type="match status" value="1"/>
</dbReference>
<dbReference type="InterPro" id="IPR040416">
    <property type="entry name" value="TMEM181"/>
</dbReference>
<proteinExistence type="predicted"/>
<reference evidence="7 8" key="1">
    <citation type="submission" date="2024-04" db="EMBL/GenBank/DDBJ databases">
        <title>Tritrichomonas musculus Genome.</title>
        <authorList>
            <person name="Alves-Ferreira E."/>
            <person name="Grigg M."/>
            <person name="Lorenzi H."/>
            <person name="Galac M."/>
        </authorList>
    </citation>
    <scope>NUCLEOTIDE SEQUENCE [LARGE SCALE GENOMIC DNA]</scope>
    <source>
        <strain evidence="7 8">EAF2021</strain>
    </source>
</reference>
<evidence type="ECO:0000256" key="4">
    <source>
        <dbReference type="ARBA" id="ARBA00023136"/>
    </source>
</evidence>
<dbReference type="Proteomes" id="UP001470230">
    <property type="component" value="Unassembled WGS sequence"/>
</dbReference>
<evidence type="ECO:0000259" key="6">
    <source>
        <dbReference type="Pfam" id="PF06664"/>
    </source>
</evidence>
<feature type="transmembrane region" description="Helical" evidence="5">
    <location>
        <begin position="194"/>
        <end position="212"/>
    </location>
</feature>
<organism evidence="7 8">
    <name type="scientific">Tritrichomonas musculus</name>
    <dbReference type="NCBI Taxonomy" id="1915356"/>
    <lineage>
        <taxon>Eukaryota</taxon>
        <taxon>Metamonada</taxon>
        <taxon>Parabasalia</taxon>
        <taxon>Tritrichomonadida</taxon>
        <taxon>Tritrichomonadidae</taxon>
        <taxon>Tritrichomonas</taxon>
    </lineage>
</organism>
<feature type="transmembrane region" description="Helical" evidence="5">
    <location>
        <begin position="262"/>
        <end position="282"/>
    </location>
</feature>
<evidence type="ECO:0000256" key="1">
    <source>
        <dbReference type="ARBA" id="ARBA00004141"/>
    </source>
</evidence>
<protein>
    <recommendedName>
        <fullName evidence="6">Wntless-like transmembrane domain-containing protein</fullName>
    </recommendedName>
</protein>
<dbReference type="InterPro" id="IPR047843">
    <property type="entry name" value="WLS-like_TM"/>
</dbReference>
<evidence type="ECO:0000256" key="3">
    <source>
        <dbReference type="ARBA" id="ARBA00022989"/>
    </source>
</evidence>
<feature type="transmembrane region" description="Helical" evidence="5">
    <location>
        <begin position="386"/>
        <end position="410"/>
    </location>
</feature>
<sequence>MKNSPSFSSDSGQFFAKNILWINATKKKNLISTIIIFILLFLSLIYFCFYGYQDFITNKYQNREYHTSRTNDQEIQKFDFDLTPFDYNNRFVRFSITFGRNTTGEFSEDVIFYYFIQKLKPYNSKAEKIEKNVSLNAHMNNNQNWTSEYILYRDYVLDFQFLSLGILINKSNTAFNQFEFSYLYGGTESTFFNLYFRSAFSFLHILLLILVLHKKKTKKFKNFLPEQLLFFPLIIITIISNNPFCLYKFFYPTKLYYKWMLYTLPISDSVTYFTTFMLFIFYSYRVSERQNREIYFLGHSKSGKNNFRKVSKFLLILCLIHMFVLIILNYYLGEYLYFNYFPTLKDSARYQNIQHIKSFVIILFSTFVLLFTLVALLIINVVAFPLFLYISSYVVVFVQNFLFEGIFPFFGITNDKEESYIVMSKMIIQNIYCLFIVYIHWPCGEHELDSQSLDDNCIDNDEDKLLNKASSDDLSSYLRS</sequence>
<evidence type="ECO:0000256" key="5">
    <source>
        <dbReference type="SAM" id="Phobius"/>
    </source>
</evidence>
<feature type="transmembrane region" description="Helical" evidence="5">
    <location>
        <begin position="422"/>
        <end position="441"/>
    </location>
</feature>
<name>A0ABR2HUW5_9EUKA</name>